<keyword evidence="5" id="KW-0732">Signal</keyword>
<dbReference type="PANTHER" id="PTHR33546">
    <property type="entry name" value="LARGE, MULTIFUNCTIONAL SECRETED PROTEIN-RELATED"/>
    <property type="match status" value="1"/>
</dbReference>
<dbReference type="Gene3D" id="1.10.760.10">
    <property type="entry name" value="Cytochrome c-like domain"/>
    <property type="match status" value="2"/>
</dbReference>
<evidence type="ECO:0000256" key="3">
    <source>
        <dbReference type="ARBA" id="ARBA00023004"/>
    </source>
</evidence>
<keyword evidence="2 4" id="KW-0479">Metal-binding</keyword>
<dbReference type="Pfam" id="PF20601">
    <property type="entry name" value="DUF6797"/>
    <property type="match status" value="1"/>
</dbReference>
<feature type="chain" id="PRO_5021972183" evidence="5">
    <location>
        <begin position="25"/>
        <end position="1093"/>
    </location>
</feature>
<dbReference type="Pfam" id="PF00034">
    <property type="entry name" value="Cytochrom_C"/>
    <property type="match status" value="1"/>
</dbReference>
<dbReference type="InterPro" id="IPR013427">
    <property type="entry name" value="Haem-bd_dom_put"/>
</dbReference>
<gene>
    <name evidence="7" type="ORF">Pan241w_38080</name>
</gene>
<dbReference type="SUPFAM" id="SSF46626">
    <property type="entry name" value="Cytochrome c"/>
    <property type="match status" value="2"/>
</dbReference>
<dbReference type="InterPro" id="IPR009056">
    <property type="entry name" value="Cyt_c-like_dom"/>
</dbReference>
<dbReference type="KEGG" id="gaz:Pan241w_38080"/>
<evidence type="ECO:0000256" key="1">
    <source>
        <dbReference type="ARBA" id="ARBA00022617"/>
    </source>
</evidence>
<dbReference type="EMBL" id="CP036269">
    <property type="protein sequence ID" value="QDT43706.1"/>
    <property type="molecule type" value="Genomic_DNA"/>
</dbReference>
<protein>
    <submittedName>
        <fullName evidence="7">Cytochrome c</fullName>
    </submittedName>
</protein>
<dbReference type="AlphaFoldDB" id="A0A517RIJ7"/>
<accession>A0A517RIJ7</accession>
<name>A0A517RIJ7_9PLAN</name>
<dbReference type="InterPro" id="IPR036909">
    <property type="entry name" value="Cyt_c-like_dom_sf"/>
</dbReference>
<dbReference type="InterPro" id="IPR046476">
    <property type="entry name" value="DUF6797"/>
</dbReference>
<dbReference type="GO" id="GO:0009055">
    <property type="term" value="F:electron transfer activity"/>
    <property type="evidence" value="ECO:0007669"/>
    <property type="project" value="InterPro"/>
</dbReference>
<dbReference type="NCBIfam" id="TIGR02603">
    <property type="entry name" value="CxxCH_TIGR02603"/>
    <property type="match status" value="1"/>
</dbReference>
<evidence type="ECO:0000256" key="2">
    <source>
        <dbReference type="ARBA" id="ARBA00022723"/>
    </source>
</evidence>
<evidence type="ECO:0000256" key="4">
    <source>
        <dbReference type="PROSITE-ProRule" id="PRU00433"/>
    </source>
</evidence>
<dbReference type="RefSeq" id="WP_198000004.1">
    <property type="nucleotide sequence ID" value="NZ_CP036269.1"/>
</dbReference>
<dbReference type="Proteomes" id="UP000317171">
    <property type="component" value="Chromosome"/>
</dbReference>
<dbReference type="GO" id="GO:0046872">
    <property type="term" value="F:metal ion binding"/>
    <property type="evidence" value="ECO:0007669"/>
    <property type="project" value="UniProtKB-KW"/>
</dbReference>
<dbReference type="GO" id="GO:0020037">
    <property type="term" value="F:heme binding"/>
    <property type="evidence" value="ECO:0007669"/>
    <property type="project" value="InterPro"/>
</dbReference>
<dbReference type="InterPro" id="IPR011041">
    <property type="entry name" value="Quinoprot_gluc/sorb_DH_b-prop"/>
</dbReference>
<dbReference type="InterPro" id="IPR011042">
    <property type="entry name" value="6-blade_b-propeller_TolB-like"/>
</dbReference>
<proteinExistence type="predicted"/>
<dbReference type="SUPFAM" id="SSF50952">
    <property type="entry name" value="Soluble quinoprotein glucose dehydrogenase"/>
    <property type="match status" value="1"/>
</dbReference>
<evidence type="ECO:0000313" key="7">
    <source>
        <dbReference type="EMBL" id="QDT43706.1"/>
    </source>
</evidence>
<sequence length="1093" mass="120776" precursor="true">MKLMLRSYLVVCCLIGLLVPSVNAQPPTSPLEQQLKQAPLEQLAKEAHRRGNPKRGALIFYKSVAACIKCHDSGKEATPLGPDLTKTQNSISDEYLIESILFPSKKIKQGFETVTILNSDGKLVSGLVAKDRKDSLVLRDAANLEQEIIVPKSEIDEKTIGKQSMMPAGLVTTLKNQAEFYDLVSYVFNVARGGQQRAAELKPSKEELLVKDDTQNLDHAGILRRMNQRDFEEGKRIFHGLCKNCHGVDGNKPSLPTARAFGSQPLKFGADPYRMFLTLSKGNGLMGPMQHLSPKERYQVVHYIREAFMKPTNPAYTAVTEEYRNSLPKGTESGEFDLNVERDFGPALASQLGRITTSALTVKLDDATTISYDLHTLNQAGLWQGGFLDLSQTQHIRGRGEGVPLPQGTPLKNLAGWQWGHAGTLDYPRENLHPRGPLPKKWLDYHGHYLHGKQLVLSYQIDGRDILELPQAIPGKTAIRHTLRIAPGNALVLATATPEKSGANISGVLTGNETQPKQKHGAARNAIAISGRSQGSQLGPFTTSAVTGDVNGMSWNVDSQQRLVLSIPEDAKPRLVEIICFAGSGTSDLQALRGLLKEDHSVAPVDPHSLTDGGPANWPAVLKTVGYPGLEQGAYVLDTISIPESTPWNTWFRTSALDFFPDGRMVVSTHGGDIWIVSGIDNDLMNLKWKRFAGGLYEPFGVKVVDNTIYVTCKDRLTRLHDLNQDGEADFYESFSADTDVSRFFHSFNFDLHTDSEGNFYYAKCGQYTSYALPGAVIKVSPDGKQRDVYCTGFRTPNGMGMLPDNRMTVSDNQGNWIPASKISLVKPGGFYGYVQTHSGGNNWAPDGGQIDPRKVVPPKSFDQPLIWMPQDFDNSSGGQLWIDDPRWGPLSGRLLHTSFGKGWLYYLMLQEWDDVSQAAIIKLPFDFSTGIHRARVNPADGQVYAVGLDGWNGGGRPGLVDQGIQRLRYTGKPISLVTDCQVEPDGLRIDFNFPLDPKAAVDLHSYLAEQWNYHWRPAYGSDMYSPTTDQPGKEKMNVTQATLSADGKSVKLSVPDLKPVNQVHLKLNLKDRQGLPFQEEIYWTINGVPKRE</sequence>
<evidence type="ECO:0000259" key="6">
    <source>
        <dbReference type="PROSITE" id="PS51007"/>
    </source>
</evidence>
<keyword evidence="8" id="KW-1185">Reference proteome</keyword>
<evidence type="ECO:0000256" key="5">
    <source>
        <dbReference type="SAM" id="SignalP"/>
    </source>
</evidence>
<feature type="signal peptide" evidence="5">
    <location>
        <begin position="1"/>
        <end position="24"/>
    </location>
</feature>
<dbReference type="PROSITE" id="PS51007">
    <property type="entry name" value="CYTC"/>
    <property type="match status" value="2"/>
</dbReference>
<reference evidence="7 8" key="1">
    <citation type="submission" date="2019-02" db="EMBL/GenBank/DDBJ databases">
        <title>Deep-cultivation of Planctomycetes and their phenomic and genomic characterization uncovers novel biology.</title>
        <authorList>
            <person name="Wiegand S."/>
            <person name="Jogler M."/>
            <person name="Boedeker C."/>
            <person name="Pinto D."/>
            <person name="Vollmers J."/>
            <person name="Rivas-Marin E."/>
            <person name="Kohn T."/>
            <person name="Peeters S.H."/>
            <person name="Heuer A."/>
            <person name="Rast P."/>
            <person name="Oberbeckmann S."/>
            <person name="Bunk B."/>
            <person name="Jeske O."/>
            <person name="Meyerdierks A."/>
            <person name="Storesund J.E."/>
            <person name="Kallscheuer N."/>
            <person name="Luecker S."/>
            <person name="Lage O.M."/>
            <person name="Pohl T."/>
            <person name="Merkel B.J."/>
            <person name="Hornburger P."/>
            <person name="Mueller R.-W."/>
            <person name="Bruemmer F."/>
            <person name="Labrenz M."/>
            <person name="Spormann A.M."/>
            <person name="Op den Camp H."/>
            <person name="Overmann J."/>
            <person name="Amann R."/>
            <person name="Jetten M.S.M."/>
            <person name="Mascher T."/>
            <person name="Medema M.H."/>
            <person name="Devos D.P."/>
            <person name="Kaster A.-K."/>
            <person name="Ovreas L."/>
            <person name="Rohde M."/>
            <person name="Galperin M.Y."/>
            <person name="Jogler C."/>
        </authorList>
    </citation>
    <scope>NUCLEOTIDE SEQUENCE [LARGE SCALE GENOMIC DNA]</scope>
    <source>
        <strain evidence="7 8">Pan241w</strain>
    </source>
</reference>
<feature type="domain" description="Cytochrome c" evidence="6">
    <location>
        <begin position="229"/>
        <end position="308"/>
    </location>
</feature>
<evidence type="ECO:0000313" key="8">
    <source>
        <dbReference type="Proteomes" id="UP000317171"/>
    </source>
</evidence>
<keyword evidence="3 4" id="KW-0408">Iron</keyword>
<dbReference type="Gene3D" id="2.120.10.30">
    <property type="entry name" value="TolB, C-terminal domain"/>
    <property type="match status" value="1"/>
</dbReference>
<keyword evidence="1 4" id="KW-0349">Heme</keyword>
<dbReference type="PANTHER" id="PTHR33546:SF1">
    <property type="entry name" value="LARGE, MULTIFUNCTIONAL SECRETED PROTEIN"/>
    <property type="match status" value="1"/>
</dbReference>
<feature type="domain" description="Cytochrome c" evidence="6">
    <location>
        <begin position="51"/>
        <end position="191"/>
    </location>
</feature>
<organism evidence="7 8">
    <name type="scientific">Gimesia alba</name>
    <dbReference type="NCBI Taxonomy" id="2527973"/>
    <lineage>
        <taxon>Bacteria</taxon>
        <taxon>Pseudomonadati</taxon>
        <taxon>Planctomycetota</taxon>
        <taxon>Planctomycetia</taxon>
        <taxon>Planctomycetales</taxon>
        <taxon>Planctomycetaceae</taxon>
        <taxon>Gimesia</taxon>
    </lineage>
</organism>